<sequence>MDSGKTLKHLIEQLYRPLLFFFPKSIIPDSEKSKFEGINSDDFFNTPVLISTIGTIDKINSVKNYGSVLEKATILNYNLLKLLDAKEDLGTLQFKTLLENYILHLRFYVFITKWMNEHFNNHCEINKSLKSYFHLQQDYFNHHKLAVETKFKINIITDLNSKEVLTYFENDTPPLLKNIIKTDKVLEKNNAIKIANDKKKTVLITDQESRNFLLDNVFNLEN</sequence>
<gene>
    <name evidence="1" type="ORF">LCGC14_0123650</name>
</gene>
<name>A0A0F9XNI5_9ZZZZ</name>
<dbReference type="EMBL" id="LAZR01000038">
    <property type="protein sequence ID" value="KKO00957.1"/>
    <property type="molecule type" value="Genomic_DNA"/>
</dbReference>
<protein>
    <submittedName>
        <fullName evidence="1">Uncharacterized protein</fullName>
    </submittedName>
</protein>
<dbReference type="AlphaFoldDB" id="A0A0F9XNI5"/>
<evidence type="ECO:0000313" key="1">
    <source>
        <dbReference type="EMBL" id="KKO00957.1"/>
    </source>
</evidence>
<organism evidence="1">
    <name type="scientific">marine sediment metagenome</name>
    <dbReference type="NCBI Taxonomy" id="412755"/>
    <lineage>
        <taxon>unclassified sequences</taxon>
        <taxon>metagenomes</taxon>
        <taxon>ecological metagenomes</taxon>
    </lineage>
</organism>
<comment type="caution">
    <text evidence="1">The sequence shown here is derived from an EMBL/GenBank/DDBJ whole genome shotgun (WGS) entry which is preliminary data.</text>
</comment>
<proteinExistence type="predicted"/>
<reference evidence="1" key="1">
    <citation type="journal article" date="2015" name="Nature">
        <title>Complex archaea that bridge the gap between prokaryotes and eukaryotes.</title>
        <authorList>
            <person name="Spang A."/>
            <person name="Saw J.H."/>
            <person name="Jorgensen S.L."/>
            <person name="Zaremba-Niedzwiedzka K."/>
            <person name="Martijn J."/>
            <person name="Lind A.E."/>
            <person name="van Eijk R."/>
            <person name="Schleper C."/>
            <person name="Guy L."/>
            <person name="Ettema T.J."/>
        </authorList>
    </citation>
    <scope>NUCLEOTIDE SEQUENCE</scope>
</reference>
<accession>A0A0F9XNI5</accession>